<proteinExistence type="predicted"/>
<gene>
    <name evidence="2" type="ORF">GQF42_35410</name>
</gene>
<feature type="compositionally biased region" description="Basic residues" evidence="1">
    <location>
        <begin position="73"/>
        <end position="82"/>
    </location>
</feature>
<accession>A0A6I6N3S9</accession>
<dbReference type="EMBL" id="CP047020">
    <property type="protein sequence ID" value="QHA07878.1"/>
    <property type="molecule type" value="Genomic_DNA"/>
</dbReference>
<dbReference type="AlphaFoldDB" id="A0A6I6N3S9"/>
<evidence type="ECO:0000313" key="3">
    <source>
        <dbReference type="Proteomes" id="UP000436138"/>
    </source>
</evidence>
<dbReference type="Proteomes" id="UP000436138">
    <property type="component" value="Chromosome"/>
</dbReference>
<name>A0A6I6N3S9_9ACTN</name>
<dbReference type="KEGG" id="sbro:GQF42_35410"/>
<organism evidence="2 3">
    <name type="scientific">Streptomyces broussonetiae</name>
    <dbReference type="NCBI Taxonomy" id="2686304"/>
    <lineage>
        <taxon>Bacteria</taxon>
        <taxon>Bacillati</taxon>
        <taxon>Actinomycetota</taxon>
        <taxon>Actinomycetes</taxon>
        <taxon>Kitasatosporales</taxon>
        <taxon>Streptomycetaceae</taxon>
        <taxon>Streptomyces</taxon>
    </lineage>
</organism>
<feature type="region of interest" description="Disordered" evidence="1">
    <location>
        <begin position="73"/>
        <end position="136"/>
    </location>
</feature>
<reference evidence="2 3" key="1">
    <citation type="submission" date="2019-12" db="EMBL/GenBank/DDBJ databases">
        <title>Streptomyces sp. strain T44 isolated from rhizosphere soil of Broussonetia papyrifera.</title>
        <authorList>
            <person name="Mo P."/>
        </authorList>
    </citation>
    <scope>NUCLEOTIDE SEQUENCE [LARGE SCALE GENOMIC DNA]</scope>
    <source>
        <strain evidence="2 3">T44</strain>
    </source>
</reference>
<keyword evidence="3" id="KW-1185">Reference proteome</keyword>
<protein>
    <submittedName>
        <fullName evidence="2">Uncharacterized protein</fullName>
    </submittedName>
</protein>
<sequence length="206" mass="22821">MWALLTLYQALRAVMVEAAESVPGTDPDRCSFTVALQTARDQVVQAAGIIPEDPGSIGLIGRRVLARLLAPRRHRSSTRKVKSPISRYSEQRDDGRPDRSRTITDLAVTVLEPGPEQQPLPTASRDDRHTAPAQRRRHRVLALLQDDPTRLWRPAEIAAHFGDITLHTMYRQLSRWADSGLIHKLGPGLYAATAWTSTPLSPAQTG</sequence>
<dbReference type="RefSeq" id="WP_158926784.1">
    <property type="nucleotide sequence ID" value="NZ_CP047020.1"/>
</dbReference>
<evidence type="ECO:0000256" key="1">
    <source>
        <dbReference type="SAM" id="MobiDB-lite"/>
    </source>
</evidence>
<evidence type="ECO:0000313" key="2">
    <source>
        <dbReference type="EMBL" id="QHA07878.1"/>
    </source>
</evidence>
<feature type="compositionally biased region" description="Basic and acidic residues" evidence="1">
    <location>
        <begin position="89"/>
        <end position="102"/>
    </location>
</feature>